<dbReference type="Proteomes" id="UP000262177">
    <property type="component" value="Chromosome"/>
</dbReference>
<evidence type="ECO:0000313" key="1">
    <source>
        <dbReference type="EMBL" id="BBA48779.1"/>
    </source>
</evidence>
<gene>
    <name evidence="1" type="ORF">BBJK_02635</name>
</gene>
<reference evidence="1 2" key="1">
    <citation type="journal article" date="2017" name="Biosci. Biotechnol. Biochem.">
        <title>Identification and characterization of a sulfoglycosidase from Bifidobacterium bifidum implicated in mucin glycan utilization.</title>
        <authorList>
            <person name="Katoh T."/>
            <person name="Maeshibu T."/>
            <person name="Kikkawa K."/>
            <person name="Gotoh A."/>
            <person name="Tomabechi Y."/>
            <person name="Nakamura M."/>
            <person name="Liao W.-H."/>
            <person name="Yamaguchi M."/>
            <person name="Ashida H."/>
            <person name="Yamamoto K."/>
            <person name="Katayama T."/>
        </authorList>
    </citation>
    <scope>NUCLEOTIDE SEQUENCE [LARGE SCALE GENOMIC DNA]</scope>
    <source>
        <strain evidence="1 2">JCM 7004</strain>
    </source>
</reference>
<proteinExistence type="predicted"/>
<dbReference type="EMBL" id="AP018131">
    <property type="protein sequence ID" value="BBA48779.1"/>
    <property type="molecule type" value="Genomic_DNA"/>
</dbReference>
<protein>
    <submittedName>
        <fullName evidence="1">Uncharacterized protein</fullName>
    </submittedName>
</protein>
<sequence length="38" mass="4366">MWAGGLLQIRSASWTEDVRTTTGNRSFMEELAECSWNM</sequence>
<dbReference type="AlphaFoldDB" id="A0A286TEU9"/>
<name>A0A286TEU9_BIFBI</name>
<evidence type="ECO:0000313" key="2">
    <source>
        <dbReference type="Proteomes" id="UP000262177"/>
    </source>
</evidence>
<accession>A0A286TEU9</accession>
<organism evidence="1 2">
    <name type="scientific">Bifidobacterium bifidum LMG 13195</name>
    <dbReference type="NCBI Taxonomy" id="1207542"/>
    <lineage>
        <taxon>Bacteria</taxon>
        <taxon>Bacillati</taxon>
        <taxon>Actinomycetota</taxon>
        <taxon>Actinomycetes</taxon>
        <taxon>Bifidobacteriales</taxon>
        <taxon>Bifidobacteriaceae</taxon>
        <taxon>Bifidobacterium</taxon>
    </lineage>
</organism>